<comment type="caution">
    <text evidence="2">The sequence shown here is derived from an EMBL/GenBank/DDBJ whole genome shotgun (WGS) entry which is preliminary data.</text>
</comment>
<name>A0A3E0EKX0_9FLAO</name>
<organism evidence="2 3">
    <name type="scientific">Flavobacterium aquicola</name>
    <dbReference type="NCBI Taxonomy" id="1682742"/>
    <lineage>
        <taxon>Bacteria</taxon>
        <taxon>Pseudomonadati</taxon>
        <taxon>Bacteroidota</taxon>
        <taxon>Flavobacteriia</taxon>
        <taxon>Flavobacteriales</taxon>
        <taxon>Flavobacteriaceae</taxon>
        <taxon>Flavobacterium</taxon>
    </lineage>
</organism>
<dbReference type="OrthoDB" id="9816036at2"/>
<reference evidence="2 3" key="1">
    <citation type="submission" date="2018-08" db="EMBL/GenBank/DDBJ databases">
        <title>Genomic Encyclopedia of Archaeal and Bacterial Type Strains, Phase II (KMG-II): from individual species to whole genera.</title>
        <authorList>
            <person name="Goeker M."/>
        </authorList>
    </citation>
    <scope>NUCLEOTIDE SEQUENCE [LARGE SCALE GENOMIC DNA]</scope>
    <source>
        <strain evidence="2 3">DSM 100880</strain>
    </source>
</reference>
<keyword evidence="3" id="KW-1185">Reference proteome</keyword>
<dbReference type="AlphaFoldDB" id="A0A3E0EKX0"/>
<feature type="domain" description="FRG" evidence="1">
    <location>
        <begin position="23"/>
        <end position="124"/>
    </location>
</feature>
<evidence type="ECO:0000313" key="3">
    <source>
        <dbReference type="Proteomes" id="UP000257136"/>
    </source>
</evidence>
<sequence>MNEDSLIRKVSDAINSIHFCDFERGQLIFRGQTNSKWDILPSLFRESIEFRQATLFEAVTMGQLFFEDKSPYVHSYDPLNQLIVAQHFGVPTRLIDWTYDILVGLFFACYDPKNENLNENGRLTLVEKSIFNNFNSNSIDLGEYNRPLSPQKIEQYSQRLEIDNIYVVEPLIRNPRLRVQDGCFTFFPWKFHSDDNELLTFNKYIREQRKHIDEYNKKNEEKQDYIFVASKEIDKNFKKSILEELDIVYGISAKSLFIDSDYSKETEAYFQELRNHAKKKSIELA</sequence>
<dbReference type="InterPro" id="IPR014966">
    <property type="entry name" value="FRG-dom"/>
</dbReference>
<accession>A0A3E0EKX0</accession>
<evidence type="ECO:0000259" key="1">
    <source>
        <dbReference type="SMART" id="SM00901"/>
    </source>
</evidence>
<dbReference type="RefSeq" id="WP_115812870.1">
    <property type="nucleotide sequence ID" value="NZ_QUNI01000005.1"/>
</dbReference>
<dbReference type="SMART" id="SM00901">
    <property type="entry name" value="FRG"/>
    <property type="match status" value="1"/>
</dbReference>
<dbReference type="Pfam" id="PF08867">
    <property type="entry name" value="FRG"/>
    <property type="match status" value="1"/>
</dbReference>
<protein>
    <submittedName>
        <fullName evidence="2">FRG domain-containing protein</fullName>
    </submittedName>
</protein>
<gene>
    <name evidence="2" type="ORF">C8P67_10536</name>
</gene>
<dbReference type="Proteomes" id="UP000257136">
    <property type="component" value="Unassembled WGS sequence"/>
</dbReference>
<proteinExistence type="predicted"/>
<dbReference type="EMBL" id="QUNI01000005">
    <property type="protein sequence ID" value="REG98877.1"/>
    <property type="molecule type" value="Genomic_DNA"/>
</dbReference>
<evidence type="ECO:0000313" key="2">
    <source>
        <dbReference type="EMBL" id="REG98877.1"/>
    </source>
</evidence>